<evidence type="ECO:0000256" key="1">
    <source>
        <dbReference type="ARBA" id="ARBA00022737"/>
    </source>
</evidence>
<name>A0AAE2CAB5_9LAMI</name>
<keyword evidence="1" id="KW-0677">Repeat</keyword>
<dbReference type="EMBL" id="JACGWO010000011">
    <property type="protein sequence ID" value="KAK4414812.1"/>
    <property type="molecule type" value="Genomic_DNA"/>
</dbReference>
<feature type="domain" description="SAM" evidence="3">
    <location>
        <begin position="269"/>
        <end position="327"/>
    </location>
</feature>
<gene>
    <name evidence="4" type="ORF">Salat_2588200</name>
</gene>
<accession>A0AAE2CAB5</accession>
<proteinExistence type="predicted"/>
<comment type="caution">
    <text evidence="4">The sequence shown here is derived from an EMBL/GenBank/DDBJ whole genome shotgun (WGS) entry which is preliminary data.</text>
</comment>
<feature type="region of interest" description="Disordered" evidence="2">
    <location>
        <begin position="124"/>
        <end position="186"/>
    </location>
</feature>
<evidence type="ECO:0000313" key="4">
    <source>
        <dbReference type="EMBL" id="KAK4414812.1"/>
    </source>
</evidence>
<dbReference type="Pfam" id="PF07647">
    <property type="entry name" value="SAM_2"/>
    <property type="match status" value="1"/>
</dbReference>
<reference evidence="4" key="2">
    <citation type="journal article" date="2024" name="Plant">
        <title>Genomic evolution and insights into agronomic trait innovations of Sesamum species.</title>
        <authorList>
            <person name="Miao H."/>
            <person name="Wang L."/>
            <person name="Qu L."/>
            <person name="Liu H."/>
            <person name="Sun Y."/>
            <person name="Le M."/>
            <person name="Wang Q."/>
            <person name="Wei S."/>
            <person name="Zheng Y."/>
            <person name="Lin W."/>
            <person name="Duan Y."/>
            <person name="Cao H."/>
            <person name="Xiong S."/>
            <person name="Wang X."/>
            <person name="Wei L."/>
            <person name="Li C."/>
            <person name="Ma Q."/>
            <person name="Ju M."/>
            <person name="Zhao R."/>
            <person name="Li G."/>
            <person name="Mu C."/>
            <person name="Tian Q."/>
            <person name="Mei H."/>
            <person name="Zhang T."/>
            <person name="Gao T."/>
            <person name="Zhang H."/>
        </authorList>
    </citation>
    <scope>NUCLEOTIDE SEQUENCE</scope>
    <source>
        <strain evidence="4">3651</strain>
    </source>
</reference>
<feature type="compositionally biased region" description="Basic and acidic residues" evidence="2">
    <location>
        <begin position="140"/>
        <end position="157"/>
    </location>
</feature>
<protein>
    <recommendedName>
        <fullName evidence="3">SAM domain-containing protein</fullName>
    </recommendedName>
</protein>
<dbReference type="PANTHER" id="PTHR10627:SF68">
    <property type="entry name" value="F26K24.15 PROTEIN-RELATED"/>
    <property type="match status" value="1"/>
</dbReference>
<feature type="compositionally biased region" description="Polar residues" evidence="2">
    <location>
        <begin position="128"/>
        <end position="139"/>
    </location>
</feature>
<dbReference type="PANTHER" id="PTHR10627">
    <property type="entry name" value="SCP160"/>
    <property type="match status" value="1"/>
</dbReference>
<feature type="region of interest" description="Disordered" evidence="2">
    <location>
        <begin position="79"/>
        <end position="108"/>
    </location>
</feature>
<feature type="compositionally biased region" description="Basic residues" evidence="2">
    <location>
        <begin position="81"/>
        <end position="97"/>
    </location>
</feature>
<dbReference type="InterPro" id="IPR001660">
    <property type="entry name" value="SAM"/>
</dbReference>
<dbReference type="InterPro" id="IPR013761">
    <property type="entry name" value="SAM/pointed_sf"/>
</dbReference>
<dbReference type="AlphaFoldDB" id="A0AAE2CAB5"/>
<evidence type="ECO:0000313" key="5">
    <source>
        <dbReference type="Proteomes" id="UP001293254"/>
    </source>
</evidence>
<feature type="compositionally biased region" description="Polar residues" evidence="2">
    <location>
        <begin position="158"/>
        <end position="171"/>
    </location>
</feature>
<dbReference type="Gene3D" id="1.10.150.50">
    <property type="entry name" value="Transcription Factor, Ets-1"/>
    <property type="match status" value="1"/>
</dbReference>
<keyword evidence="5" id="KW-1185">Reference proteome</keyword>
<dbReference type="CDD" id="cd09487">
    <property type="entry name" value="SAM_superfamily"/>
    <property type="match status" value="1"/>
</dbReference>
<sequence length="333" mass="37837">MSKIFEQYVGSRRSSNTYKLHLCLSSRRYRLKKVLNCTVQKGQRLKRRIPGSSATIQFSLLRRIVISAGAASPGIQLMVKPKQRHIRSAPGKKRQNRRSTETDPLDDEDWMVVKKQRITILIPPLPNKVQSTMPNVRESQVQEKPRNTNSESPKKANSELQYPSRVSASKQSVHETEKSISLPQEQAVHHSVTVHPSEPKLTLQKPSSLSCRIASDNTPLRSFRDNLGIGKCSTSRGRKRMMYPDSSAILDPRMRASYLEKKLKKAGGLENWLVSLGLTRFVKVFQSRSITKFQLANLTMKKLKDMGTDAIGPRRKLMHAIDCLCEPHCFQHL</sequence>
<evidence type="ECO:0000256" key="2">
    <source>
        <dbReference type="SAM" id="MobiDB-lite"/>
    </source>
</evidence>
<organism evidence="4 5">
    <name type="scientific">Sesamum alatum</name>
    <dbReference type="NCBI Taxonomy" id="300844"/>
    <lineage>
        <taxon>Eukaryota</taxon>
        <taxon>Viridiplantae</taxon>
        <taxon>Streptophyta</taxon>
        <taxon>Embryophyta</taxon>
        <taxon>Tracheophyta</taxon>
        <taxon>Spermatophyta</taxon>
        <taxon>Magnoliopsida</taxon>
        <taxon>eudicotyledons</taxon>
        <taxon>Gunneridae</taxon>
        <taxon>Pentapetalae</taxon>
        <taxon>asterids</taxon>
        <taxon>lamiids</taxon>
        <taxon>Lamiales</taxon>
        <taxon>Pedaliaceae</taxon>
        <taxon>Sesamum</taxon>
    </lineage>
</organism>
<evidence type="ECO:0000259" key="3">
    <source>
        <dbReference type="PROSITE" id="PS50105"/>
    </source>
</evidence>
<dbReference type="PROSITE" id="PS50105">
    <property type="entry name" value="SAM_DOMAIN"/>
    <property type="match status" value="1"/>
</dbReference>
<reference evidence="4" key="1">
    <citation type="submission" date="2020-06" db="EMBL/GenBank/DDBJ databases">
        <authorList>
            <person name="Li T."/>
            <person name="Hu X."/>
            <person name="Zhang T."/>
            <person name="Song X."/>
            <person name="Zhang H."/>
            <person name="Dai N."/>
            <person name="Sheng W."/>
            <person name="Hou X."/>
            <person name="Wei L."/>
        </authorList>
    </citation>
    <scope>NUCLEOTIDE SEQUENCE</scope>
    <source>
        <strain evidence="4">3651</strain>
        <tissue evidence="4">Leaf</tissue>
    </source>
</reference>
<dbReference type="SUPFAM" id="SSF47769">
    <property type="entry name" value="SAM/Pointed domain"/>
    <property type="match status" value="1"/>
</dbReference>
<dbReference type="Proteomes" id="UP001293254">
    <property type="component" value="Unassembled WGS sequence"/>
</dbReference>
<dbReference type="SMART" id="SM00454">
    <property type="entry name" value="SAM"/>
    <property type="match status" value="1"/>
</dbReference>